<accession>A0A5B8XNN2</accession>
<reference evidence="2 3" key="1">
    <citation type="submission" date="2019-08" db="EMBL/GenBank/DDBJ databases">
        <authorList>
            <person name="Liang Q."/>
        </authorList>
    </citation>
    <scope>NUCLEOTIDE SEQUENCE [LARGE SCALE GENOMIC DNA]</scope>
    <source>
        <strain evidence="2 3">V1718</strain>
    </source>
</reference>
<feature type="region of interest" description="Disordered" evidence="1">
    <location>
        <begin position="16"/>
        <end position="64"/>
    </location>
</feature>
<dbReference type="OrthoDB" id="9950172at2"/>
<sequence>MRNATALVALAMVACGDDSDGSNAPVTPPEQVERPIPTVGAPDTDEWEEPPPPDEFVPEDRVDGSGEGECCMVTFAYAPPRPEEVGTAVLRGSVFPINVAEGVALTETDGVWTGDACIAPDEYATYYYDVGLRTGSDELFPVVRHNTFAPTTSVNGEIVNFWEPGDDCASLDIMVHSTTE</sequence>
<evidence type="ECO:0000313" key="2">
    <source>
        <dbReference type="EMBL" id="QED26747.1"/>
    </source>
</evidence>
<dbReference type="RefSeq" id="WP_146958433.1">
    <property type="nucleotide sequence ID" value="NZ_CP042467.1"/>
</dbReference>
<protein>
    <recommendedName>
        <fullName evidence="4">Lipoprotein</fullName>
    </recommendedName>
</protein>
<organism evidence="2 3">
    <name type="scientific">Microvenator marinus</name>
    <dbReference type="NCBI Taxonomy" id="2600177"/>
    <lineage>
        <taxon>Bacteria</taxon>
        <taxon>Deltaproteobacteria</taxon>
        <taxon>Bradymonadales</taxon>
        <taxon>Microvenatoraceae</taxon>
        <taxon>Microvenator</taxon>
    </lineage>
</organism>
<feature type="compositionally biased region" description="Acidic residues" evidence="1">
    <location>
        <begin position="43"/>
        <end position="52"/>
    </location>
</feature>
<keyword evidence="3" id="KW-1185">Reference proteome</keyword>
<dbReference type="KEGG" id="bbae:FRD01_05720"/>
<dbReference type="PROSITE" id="PS51257">
    <property type="entry name" value="PROKAR_LIPOPROTEIN"/>
    <property type="match status" value="1"/>
</dbReference>
<name>A0A5B8XNN2_9DELT</name>
<dbReference type="AlphaFoldDB" id="A0A5B8XNN2"/>
<evidence type="ECO:0000256" key="1">
    <source>
        <dbReference type="SAM" id="MobiDB-lite"/>
    </source>
</evidence>
<evidence type="ECO:0008006" key="4">
    <source>
        <dbReference type="Google" id="ProtNLM"/>
    </source>
</evidence>
<gene>
    <name evidence="2" type="ORF">FRD01_05720</name>
</gene>
<dbReference type="EMBL" id="CP042467">
    <property type="protein sequence ID" value="QED26747.1"/>
    <property type="molecule type" value="Genomic_DNA"/>
</dbReference>
<proteinExistence type="predicted"/>
<dbReference type="Proteomes" id="UP000321595">
    <property type="component" value="Chromosome"/>
</dbReference>
<evidence type="ECO:0000313" key="3">
    <source>
        <dbReference type="Proteomes" id="UP000321595"/>
    </source>
</evidence>